<feature type="domain" description="RsbT co-antagonist protein RsbRD N-terminal" evidence="3">
    <location>
        <begin position="23"/>
        <end position="148"/>
    </location>
</feature>
<proteinExistence type="inferred from homology"/>
<reference evidence="5 6" key="1">
    <citation type="submission" date="2018-11" db="EMBL/GenBank/DDBJ databases">
        <authorList>
            <person name="Li F."/>
        </authorList>
    </citation>
    <scope>NUCLEOTIDE SEQUENCE [LARGE SCALE GENOMIC DNA]</scope>
    <source>
        <strain evidence="5 6">Gsoil 097</strain>
    </source>
</reference>
<dbReference type="Pfam" id="PF17853">
    <property type="entry name" value="GGDEF_2"/>
    <property type="match status" value="1"/>
</dbReference>
<dbReference type="Pfam" id="PF14361">
    <property type="entry name" value="RsbRD_N"/>
    <property type="match status" value="1"/>
</dbReference>
<gene>
    <name evidence="5" type="ORF">EFK50_11985</name>
</gene>
<evidence type="ECO:0000259" key="2">
    <source>
        <dbReference type="Pfam" id="PF13556"/>
    </source>
</evidence>
<evidence type="ECO:0000313" key="6">
    <source>
        <dbReference type="Proteomes" id="UP000267128"/>
    </source>
</evidence>
<dbReference type="InterPro" id="IPR051448">
    <property type="entry name" value="CdaR-like_regulators"/>
</dbReference>
<protein>
    <submittedName>
        <fullName evidence="5">PucR family transcriptional regulator</fullName>
    </submittedName>
</protein>
<keyword evidence="6" id="KW-1185">Reference proteome</keyword>
<dbReference type="AlphaFoldDB" id="A0A3N0CGC0"/>
<comment type="similarity">
    <text evidence="1">Belongs to the CdaR family.</text>
</comment>
<evidence type="ECO:0000259" key="4">
    <source>
        <dbReference type="Pfam" id="PF17853"/>
    </source>
</evidence>
<name>A0A3N0CGC0_9ACTN</name>
<feature type="domain" description="PucR C-terminal helix-turn-helix" evidence="2">
    <location>
        <begin position="318"/>
        <end position="374"/>
    </location>
</feature>
<dbReference type="PANTHER" id="PTHR33744">
    <property type="entry name" value="CARBOHYDRATE DIACID REGULATOR"/>
    <property type="match status" value="1"/>
</dbReference>
<dbReference type="InterPro" id="IPR042070">
    <property type="entry name" value="PucR_C-HTH_sf"/>
</dbReference>
<evidence type="ECO:0000259" key="3">
    <source>
        <dbReference type="Pfam" id="PF14361"/>
    </source>
</evidence>
<sequence length="381" mass="41026">MAKSAGREAIVEVLQQLLDDMPVLARGVVREIRAQVQEYDRVPLGDHADHVLEQQERIVRALIEGRGLDAEDLRRAAALGRVRAAQGVSVEGVISAYHVGNRELWKLIDEHADRGREFLPELASMMWEAIHHTSTEIAAAHSLVARARHTQSLTMRHRFMELLDRADDDPEILEIAAGLGFDPDGPFLAACIDAGETPVGVAESVHEELEYLDGVSFAVQQGALLLVLAQGPDAAALTELAEALRPTPRTGVGLRRTGLAGARESIRDAVEALAGTDVAHPVAGFADSWWLACVAAQASRLEPVLGTAREVVADNPHLVAAVRAFADAGFSVAAAAKELHVHANSVAYRLDRWDQLTGWNPRTFTGLVHSLAACTAVQAPE</sequence>
<dbReference type="InterPro" id="IPR025736">
    <property type="entry name" value="PucR_C-HTH_dom"/>
</dbReference>
<dbReference type="PANTHER" id="PTHR33744:SF7">
    <property type="entry name" value="PUCR FAMILY TRANSCRIPTIONAL REGULATOR"/>
    <property type="match status" value="1"/>
</dbReference>
<dbReference type="EMBL" id="RJSE01000007">
    <property type="protein sequence ID" value="RNL62485.1"/>
    <property type="molecule type" value="Genomic_DNA"/>
</dbReference>
<dbReference type="Pfam" id="PF13556">
    <property type="entry name" value="HTH_30"/>
    <property type="match status" value="1"/>
</dbReference>
<organism evidence="5 6">
    <name type="scientific">Nocardioides marmoriginsengisoli</name>
    <dbReference type="NCBI Taxonomy" id="661483"/>
    <lineage>
        <taxon>Bacteria</taxon>
        <taxon>Bacillati</taxon>
        <taxon>Actinomycetota</taxon>
        <taxon>Actinomycetes</taxon>
        <taxon>Propionibacteriales</taxon>
        <taxon>Nocardioidaceae</taxon>
        <taxon>Nocardioides</taxon>
    </lineage>
</organism>
<dbReference type="InterPro" id="IPR025751">
    <property type="entry name" value="RsbRD_N_dom"/>
</dbReference>
<dbReference type="InterPro" id="IPR041522">
    <property type="entry name" value="CdaR_GGDEF"/>
</dbReference>
<dbReference type="OrthoDB" id="3190266at2"/>
<evidence type="ECO:0000313" key="5">
    <source>
        <dbReference type="EMBL" id="RNL62485.1"/>
    </source>
</evidence>
<dbReference type="Proteomes" id="UP000267128">
    <property type="component" value="Unassembled WGS sequence"/>
</dbReference>
<comment type="caution">
    <text evidence="5">The sequence shown here is derived from an EMBL/GenBank/DDBJ whole genome shotgun (WGS) entry which is preliminary data.</text>
</comment>
<dbReference type="RefSeq" id="WP_123227781.1">
    <property type="nucleotide sequence ID" value="NZ_RJSE01000007.1"/>
</dbReference>
<evidence type="ECO:0000256" key="1">
    <source>
        <dbReference type="ARBA" id="ARBA00006754"/>
    </source>
</evidence>
<feature type="domain" description="CdaR GGDEF-like" evidence="4">
    <location>
        <begin position="168"/>
        <end position="273"/>
    </location>
</feature>
<accession>A0A3N0CGC0</accession>
<dbReference type="Gene3D" id="1.10.10.2840">
    <property type="entry name" value="PucR C-terminal helix-turn-helix domain"/>
    <property type="match status" value="1"/>
</dbReference>